<dbReference type="AlphaFoldDB" id="A0AAV2WNT3"/>
<dbReference type="RefSeq" id="WP_030136111.1">
    <property type="nucleotide sequence ID" value="NZ_LK021339.1"/>
</dbReference>
<feature type="chain" id="PRO_5044010843" evidence="1">
    <location>
        <begin position="27"/>
        <end position="118"/>
    </location>
</feature>
<keyword evidence="1" id="KW-0732">Signal</keyword>
<evidence type="ECO:0000313" key="3">
    <source>
        <dbReference type="EMBL" id="CDQ45854.1"/>
    </source>
</evidence>
<evidence type="ECO:0000259" key="2">
    <source>
        <dbReference type="Pfam" id="PF05305"/>
    </source>
</evidence>
<dbReference type="EMBL" id="LK021339">
    <property type="protein sequence ID" value="CDQ45854.1"/>
    <property type="molecule type" value="Genomic_DNA"/>
</dbReference>
<dbReference type="Proteomes" id="UP000028864">
    <property type="component" value="Unassembled WGS sequence"/>
</dbReference>
<accession>A0AAV2WNT3</accession>
<evidence type="ECO:0000256" key="1">
    <source>
        <dbReference type="SAM" id="SignalP"/>
    </source>
</evidence>
<proteinExistence type="predicted"/>
<dbReference type="Pfam" id="PF05305">
    <property type="entry name" value="DUF732"/>
    <property type="match status" value="1"/>
</dbReference>
<feature type="signal peptide" evidence="1">
    <location>
        <begin position="1"/>
        <end position="26"/>
    </location>
</feature>
<name>A0AAV2WNT3_MYCNE</name>
<gene>
    <name evidence="3" type="primary">lprJ</name>
    <name evidence="3" type="ORF">BN1047_03754</name>
</gene>
<dbReference type="InterPro" id="IPR007969">
    <property type="entry name" value="DUF732"/>
</dbReference>
<reference evidence="3" key="1">
    <citation type="submission" date="2014-05" db="EMBL/GenBank/DDBJ databases">
        <authorList>
            <person name="Urmite Genomes"/>
        </authorList>
    </citation>
    <scope>NUCLEOTIDE SEQUENCE</scope>
    <source>
        <strain evidence="3">DSM 44074</strain>
    </source>
</reference>
<reference evidence="3" key="2">
    <citation type="submission" date="2015-09" db="EMBL/GenBank/DDBJ databases">
        <title>Draft genome sequence of Mycobacterium neoaurum DSM 44074.</title>
        <authorList>
            <person name="Croce O."/>
            <person name="Robert C."/>
            <person name="Raoult D."/>
            <person name="Drancourt M."/>
        </authorList>
    </citation>
    <scope>NUCLEOTIDE SEQUENCE</scope>
    <source>
        <strain evidence="3">DSM 44074</strain>
    </source>
</reference>
<organism evidence="3 4">
    <name type="scientific">Mycolicibacterium neoaurum</name>
    <name type="common">Mycobacterium neoaurum</name>
    <dbReference type="NCBI Taxonomy" id="1795"/>
    <lineage>
        <taxon>Bacteria</taxon>
        <taxon>Bacillati</taxon>
        <taxon>Actinomycetota</taxon>
        <taxon>Actinomycetes</taxon>
        <taxon>Mycobacteriales</taxon>
        <taxon>Mycobacteriaceae</taxon>
        <taxon>Mycolicibacterium</taxon>
    </lineage>
</organism>
<feature type="domain" description="DUF732" evidence="2">
    <location>
        <begin position="31"/>
        <end position="98"/>
    </location>
</feature>
<protein>
    <submittedName>
        <fullName evidence="3">Lipoprotein LprJ</fullName>
    </submittedName>
</protein>
<evidence type="ECO:0000313" key="4">
    <source>
        <dbReference type="Proteomes" id="UP000028864"/>
    </source>
</evidence>
<sequence length="118" mass="11454">MMRLRLAAAAGAALSIGVLAAAPAQADPAGDFLNTLDGTGLSTLNPADAVAAGQSVCPMLADGGQNLADVAGRVSETIGRPIGPATMFTGFAISAFCPGAVTSIANGESPLPLGLLGF</sequence>
<keyword evidence="3" id="KW-0449">Lipoprotein</keyword>